<evidence type="ECO:0000259" key="9">
    <source>
        <dbReference type="Pfam" id="PF12804"/>
    </source>
</evidence>
<dbReference type="GO" id="GO:0061603">
    <property type="term" value="F:molybdenum cofactor guanylyltransferase activity"/>
    <property type="evidence" value="ECO:0007669"/>
    <property type="project" value="UniProtKB-EC"/>
</dbReference>
<gene>
    <name evidence="8" type="primary">mobA</name>
    <name evidence="10" type="ORF">VW23_016560</name>
</gene>
<evidence type="ECO:0000256" key="7">
    <source>
        <dbReference type="ARBA" id="ARBA00023150"/>
    </source>
</evidence>
<keyword evidence="4 8" id="KW-0547">Nucleotide-binding</keyword>
<dbReference type="Proteomes" id="UP000095463">
    <property type="component" value="Unassembled WGS sequence"/>
</dbReference>
<evidence type="ECO:0000256" key="1">
    <source>
        <dbReference type="ARBA" id="ARBA00022490"/>
    </source>
</evidence>
<feature type="binding site" evidence="8">
    <location>
        <position position="26"/>
    </location>
    <ligand>
        <name>GTP</name>
        <dbReference type="ChEBI" id="CHEBI:37565"/>
    </ligand>
</feature>
<protein>
    <recommendedName>
        <fullName evidence="8">Molybdenum cofactor guanylyltransferase</fullName>
        <shortName evidence="8">MoCo guanylyltransferase</shortName>
        <ecNumber evidence="8">2.7.7.77</ecNumber>
    </recommendedName>
    <alternativeName>
        <fullName evidence="8">GTP:molybdopterin guanylyltransferase</fullName>
    </alternativeName>
    <alternativeName>
        <fullName evidence="8">Mo-MPT guanylyltransferase</fullName>
    </alternativeName>
    <alternativeName>
        <fullName evidence="8">Molybdopterin guanylyltransferase</fullName>
    </alternativeName>
    <alternativeName>
        <fullName evidence="8">Molybdopterin-guanine dinucleotide synthase</fullName>
        <shortName evidence="8">MGD synthase</shortName>
    </alternativeName>
</protein>
<dbReference type="Pfam" id="PF12804">
    <property type="entry name" value="NTP_transf_3"/>
    <property type="match status" value="1"/>
</dbReference>
<evidence type="ECO:0000256" key="5">
    <source>
        <dbReference type="ARBA" id="ARBA00022842"/>
    </source>
</evidence>
<dbReference type="EC" id="2.7.7.77" evidence="8"/>
<dbReference type="GO" id="GO:0005737">
    <property type="term" value="C:cytoplasm"/>
    <property type="evidence" value="ECO:0007669"/>
    <property type="project" value="UniProtKB-SubCell"/>
</dbReference>
<evidence type="ECO:0000256" key="3">
    <source>
        <dbReference type="ARBA" id="ARBA00022723"/>
    </source>
</evidence>
<feature type="binding site" evidence="8">
    <location>
        <position position="54"/>
    </location>
    <ligand>
        <name>GTP</name>
        <dbReference type="ChEBI" id="CHEBI:37565"/>
    </ligand>
</feature>
<dbReference type="InterPro" id="IPR025877">
    <property type="entry name" value="MobA-like_NTP_Trfase"/>
</dbReference>
<accession>A0A1E5XS30</accession>
<evidence type="ECO:0000256" key="2">
    <source>
        <dbReference type="ARBA" id="ARBA00022679"/>
    </source>
</evidence>
<evidence type="ECO:0000256" key="6">
    <source>
        <dbReference type="ARBA" id="ARBA00023134"/>
    </source>
</evidence>
<keyword evidence="6 8" id="KW-0342">GTP-binding</keyword>
<evidence type="ECO:0000256" key="8">
    <source>
        <dbReference type="HAMAP-Rule" id="MF_00316"/>
    </source>
</evidence>
<keyword evidence="2 8" id="KW-0808">Transferase</keyword>
<evidence type="ECO:0000256" key="4">
    <source>
        <dbReference type="ARBA" id="ARBA00022741"/>
    </source>
</evidence>
<comment type="subcellular location">
    <subcellularLocation>
        <location evidence="8">Cytoplasm</location>
    </subcellularLocation>
</comment>
<dbReference type="GO" id="GO:0046872">
    <property type="term" value="F:metal ion binding"/>
    <property type="evidence" value="ECO:0007669"/>
    <property type="project" value="UniProtKB-KW"/>
</dbReference>
<dbReference type="CDD" id="cd02503">
    <property type="entry name" value="MobA"/>
    <property type="match status" value="1"/>
</dbReference>
<keyword evidence="5 8" id="KW-0460">Magnesium</keyword>
<keyword evidence="11" id="KW-1185">Reference proteome</keyword>
<evidence type="ECO:0000313" key="10">
    <source>
        <dbReference type="EMBL" id="OEO31383.1"/>
    </source>
</evidence>
<comment type="domain">
    <text evidence="8">The N-terminal domain determines nucleotide recognition and specific binding, while the C-terminal domain determines the specific binding to the target protein.</text>
</comment>
<keyword evidence="7 8" id="KW-0501">Molybdenum cofactor biosynthesis</keyword>
<name>A0A1E5XS30_9HYPH</name>
<comment type="function">
    <text evidence="8">Transfers a GMP moiety from GTP to Mo-molybdopterin (Mo-MPT) cofactor (Moco or molybdenum cofactor) to form Mo-molybdopterin guanine dinucleotide (Mo-MGD) cofactor.</text>
</comment>
<feature type="binding site" evidence="8">
    <location>
        <position position="108"/>
    </location>
    <ligand>
        <name>GTP</name>
        <dbReference type="ChEBI" id="CHEBI:37565"/>
    </ligand>
</feature>
<organism evidence="10 11">
    <name type="scientific">Devosia insulae DS-56</name>
    <dbReference type="NCBI Taxonomy" id="1116389"/>
    <lineage>
        <taxon>Bacteria</taxon>
        <taxon>Pseudomonadati</taxon>
        <taxon>Pseudomonadota</taxon>
        <taxon>Alphaproteobacteria</taxon>
        <taxon>Hyphomicrobiales</taxon>
        <taxon>Devosiaceae</taxon>
        <taxon>Devosia</taxon>
    </lineage>
</organism>
<dbReference type="GO" id="GO:0005525">
    <property type="term" value="F:GTP binding"/>
    <property type="evidence" value="ECO:0007669"/>
    <property type="project" value="UniProtKB-UniRule"/>
</dbReference>
<dbReference type="HAMAP" id="MF_00316">
    <property type="entry name" value="MobA"/>
    <property type="match status" value="1"/>
</dbReference>
<dbReference type="SUPFAM" id="SSF53448">
    <property type="entry name" value="Nucleotide-diphospho-sugar transferases"/>
    <property type="match status" value="1"/>
</dbReference>
<feature type="binding site" evidence="8">
    <location>
        <position position="73"/>
    </location>
    <ligand>
        <name>GTP</name>
        <dbReference type="ChEBI" id="CHEBI:37565"/>
    </ligand>
</feature>
<feature type="binding site" evidence="8">
    <location>
        <begin position="13"/>
        <end position="15"/>
    </location>
    <ligand>
        <name>GTP</name>
        <dbReference type="ChEBI" id="CHEBI:37565"/>
    </ligand>
</feature>
<comment type="subunit">
    <text evidence="8">Monomer.</text>
</comment>
<dbReference type="InterPro" id="IPR029044">
    <property type="entry name" value="Nucleotide-diphossugar_trans"/>
</dbReference>
<feature type="binding site" evidence="8">
    <location>
        <position position="108"/>
    </location>
    <ligand>
        <name>Mg(2+)</name>
        <dbReference type="ChEBI" id="CHEBI:18420"/>
    </ligand>
</feature>
<proteinExistence type="inferred from homology"/>
<comment type="similarity">
    <text evidence="8">Belongs to the MobA family.</text>
</comment>
<dbReference type="AlphaFoldDB" id="A0A1E5XS30"/>
<sequence>MAQNQHSIAGLILAGGRGERLGGVIKSELVLGGVRLLERVAEGLGACSPLMVGHGRIDPAALHLLAGMVAVPDLDGDYAGPLAGLAGAIAYLNALATPPELLISVAVDTPFLPADFVARLVEGLGEAPAAVAVYGGQPYPTNAIWRVARFRELPERVRAGTAPRSLKSLSAEAGGVSIEWVEGDAGDPFANINTPEDLANLQRRAATAGAHRA</sequence>
<keyword evidence="3 8" id="KW-0479">Metal-binding</keyword>
<evidence type="ECO:0000313" key="11">
    <source>
        <dbReference type="Proteomes" id="UP000095463"/>
    </source>
</evidence>
<keyword evidence="1 8" id="KW-0963">Cytoplasm</keyword>
<dbReference type="PANTHER" id="PTHR19136">
    <property type="entry name" value="MOLYBDENUM COFACTOR GUANYLYLTRANSFERASE"/>
    <property type="match status" value="1"/>
</dbReference>
<dbReference type="GO" id="GO:1902758">
    <property type="term" value="P:bis(molybdopterin guanine dinucleotide)molybdenum biosynthetic process"/>
    <property type="evidence" value="ECO:0007669"/>
    <property type="project" value="TreeGrafter"/>
</dbReference>
<reference evidence="10 11" key="1">
    <citation type="journal article" date="2015" name="Genome Announc.">
        <title>Genome Assemblies of Three Soil-Associated Devosia species: D. insulae, D. limi, and D. soli.</title>
        <authorList>
            <person name="Hassan Y.I."/>
            <person name="Lepp D."/>
            <person name="Zhou T."/>
        </authorList>
    </citation>
    <scope>NUCLEOTIDE SEQUENCE [LARGE SCALE GENOMIC DNA]</scope>
    <source>
        <strain evidence="10 11">DS-56</strain>
    </source>
</reference>
<dbReference type="PANTHER" id="PTHR19136:SF81">
    <property type="entry name" value="MOLYBDENUM COFACTOR GUANYLYLTRANSFERASE"/>
    <property type="match status" value="1"/>
</dbReference>
<comment type="caution">
    <text evidence="10">The sequence shown here is derived from an EMBL/GenBank/DDBJ whole genome shotgun (WGS) entry which is preliminary data.</text>
</comment>
<dbReference type="OrthoDB" id="9788394at2"/>
<comment type="cofactor">
    <cofactor evidence="8">
        <name>Mg(2+)</name>
        <dbReference type="ChEBI" id="CHEBI:18420"/>
    </cofactor>
</comment>
<dbReference type="RefSeq" id="WP_069909442.1">
    <property type="nucleotide sequence ID" value="NZ_LAJE02000160.1"/>
</dbReference>
<feature type="domain" description="MobA-like NTP transferase" evidence="9">
    <location>
        <begin position="10"/>
        <end position="164"/>
    </location>
</feature>
<comment type="catalytic activity">
    <reaction evidence="8">
        <text>Mo-molybdopterin + GTP + H(+) = Mo-molybdopterin guanine dinucleotide + diphosphate</text>
        <dbReference type="Rhea" id="RHEA:34243"/>
        <dbReference type="ChEBI" id="CHEBI:15378"/>
        <dbReference type="ChEBI" id="CHEBI:33019"/>
        <dbReference type="ChEBI" id="CHEBI:37565"/>
        <dbReference type="ChEBI" id="CHEBI:71302"/>
        <dbReference type="ChEBI" id="CHEBI:71310"/>
        <dbReference type="EC" id="2.7.7.77"/>
    </reaction>
</comment>
<dbReference type="Gene3D" id="3.90.550.10">
    <property type="entry name" value="Spore Coat Polysaccharide Biosynthesis Protein SpsA, Chain A"/>
    <property type="match status" value="1"/>
</dbReference>
<dbReference type="InterPro" id="IPR013482">
    <property type="entry name" value="Molybde_CF_guanTrfase"/>
</dbReference>
<dbReference type="EMBL" id="LAJE02000160">
    <property type="protein sequence ID" value="OEO31383.1"/>
    <property type="molecule type" value="Genomic_DNA"/>
</dbReference>